<organism evidence="7 8">
    <name type="scientific">Mycena sanguinolenta</name>
    <dbReference type="NCBI Taxonomy" id="230812"/>
    <lineage>
        <taxon>Eukaryota</taxon>
        <taxon>Fungi</taxon>
        <taxon>Dikarya</taxon>
        <taxon>Basidiomycota</taxon>
        <taxon>Agaricomycotina</taxon>
        <taxon>Agaricomycetes</taxon>
        <taxon>Agaricomycetidae</taxon>
        <taxon>Agaricales</taxon>
        <taxon>Marasmiineae</taxon>
        <taxon>Mycenaceae</taxon>
        <taxon>Mycena</taxon>
    </lineage>
</organism>
<comment type="subcellular location">
    <subcellularLocation>
        <location evidence="1">Nucleus</location>
    </subcellularLocation>
</comment>
<evidence type="ECO:0000256" key="6">
    <source>
        <dbReference type="SAM" id="MobiDB-lite"/>
    </source>
</evidence>
<evidence type="ECO:0000313" key="8">
    <source>
        <dbReference type="Proteomes" id="UP000623467"/>
    </source>
</evidence>
<dbReference type="AlphaFoldDB" id="A0A8H6XHT4"/>
<keyword evidence="4" id="KW-0804">Transcription</keyword>
<dbReference type="InterPro" id="IPR050815">
    <property type="entry name" value="TF_fung"/>
</dbReference>
<evidence type="ECO:0000313" key="7">
    <source>
        <dbReference type="EMBL" id="KAF7340904.1"/>
    </source>
</evidence>
<proteinExistence type="predicted"/>
<sequence length="356" mass="39092">MCVYFISRSLCLTSAAPGSLPATNTTWWNSPEPSIAMVQNLIDTFLSYSSDWGFFLDIENFRRDALLPLPIGHHSRPSPALLTTVYLIAIALSDSPALKEHEGIFLSRALSSLPASLSGIHPRKAIHALQAEILLSNYFYASGRFLEGRYHVTAAVSLAVGAVLFHSPATTLRPDVELIEAERVDACWATIILDKAWAVATDTPSNLQNSSELLKMPWPDKIWAIACEVAVEEIRALRTRLAWTQDVATSEESSLVALFAAAFAAMRRFETWPLLKWGYALTPLLFNYIITMGCVPSKAKVLGMDAGPQAANAPSKRSKTTKVEQPAPNTSEIEPPWLKPRGTLVLEKDGSVQFKP</sequence>
<keyword evidence="5" id="KW-0539">Nucleus</keyword>
<comment type="caution">
    <text evidence="7">The sequence shown here is derived from an EMBL/GenBank/DDBJ whole genome shotgun (WGS) entry which is preliminary data.</text>
</comment>
<evidence type="ECO:0000256" key="2">
    <source>
        <dbReference type="ARBA" id="ARBA00022723"/>
    </source>
</evidence>
<dbReference type="CDD" id="cd12148">
    <property type="entry name" value="fungal_TF_MHR"/>
    <property type="match status" value="1"/>
</dbReference>
<feature type="region of interest" description="Disordered" evidence="6">
    <location>
        <begin position="306"/>
        <end position="338"/>
    </location>
</feature>
<dbReference type="GO" id="GO:0005634">
    <property type="term" value="C:nucleus"/>
    <property type="evidence" value="ECO:0007669"/>
    <property type="project" value="UniProtKB-SubCell"/>
</dbReference>
<protein>
    <submittedName>
        <fullName evidence="7">Zn(2)-C6 fungal-type domain-containing protein</fullName>
    </submittedName>
</protein>
<reference evidence="7" key="1">
    <citation type="submission" date="2020-05" db="EMBL/GenBank/DDBJ databases">
        <title>Mycena genomes resolve the evolution of fungal bioluminescence.</title>
        <authorList>
            <person name="Tsai I.J."/>
        </authorList>
    </citation>
    <scope>NUCLEOTIDE SEQUENCE</scope>
    <source>
        <strain evidence="7">160909Yilan</strain>
    </source>
</reference>
<keyword evidence="3" id="KW-0805">Transcription regulation</keyword>
<dbReference type="OrthoDB" id="2309723at2759"/>
<dbReference type="GO" id="GO:0000981">
    <property type="term" value="F:DNA-binding transcription factor activity, RNA polymerase II-specific"/>
    <property type="evidence" value="ECO:0007669"/>
    <property type="project" value="InterPro"/>
</dbReference>
<keyword evidence="2" id="KW-0479">Metal-binding</keyword>
<keyword evidence="8" id="KW-1185">Reference proteome</keyword>
<gene>
    <name evidence="7" type="ORF">MSAN_02075300</name>
</gene>
<evidence type="ECO:0000256" key="3">
    <source>
        <dbReference type="ARBA" id="ARBA00023015"/>
    </source>
</evidence>
<dbReference type="Proteomes" id="UP000623467">
    <property type="component" value="Unassembled WGS sequence"/>
</dbReference>
<name>A0A8H6XHT4_9AGAR</name>
<dbReference type="EMBL" id="JACAZH010000028">
    <property type="protein sequence ID" value="KAF7340904.1"/>
    <property type="molecule type" value="Genomic_DNA"/>
</dbReference>
<dbReference type="PANTHER" id="PTHR47338:SF29">
    <property type="entry name" value="ZN(2)-C6 FUNGAL-TYPE DOMAIN-CONTAINING PROTEIN"/>
    <property type="match status" value="1"/>
</dbReference>
<evidence type="ECO:0000256" key="5">
    <source>
        <dbReference type="ARBA" id="ARBA00023242"/>
    </source>
</evidence>
<dbReference type="GO" id="GO:0046872">
    <property type="term" value="F:metal ion binding"/>
    <property type="evidence" value="ECO:0007669"/>
    <property type="project" value="UniProtKB-KW"/>
</dbReference>
<evidence type="ECO:0000256" key="4">
    <source>
        <dbReference type="ARBA" id="ARBA00023163"/>
    </source>
</evidence>
<accession>A0A8H6XHT4</accession>
<evidence type="ECO:0000256" key="1">
    <source>
        <dbReference type="ARBA" id="ARBA00004123"/>
    </source>
</evidence>
<dbReference type="PANTHER" id="PTHR47338">
    <property type="entry name" value="ZN(II)2CYS6 TRANSCRIPTION FACTOR (EUROFUNG)-RELATED"/>
    <property type="match status" value="1"/>
</dbReference>